<feature type="region of interest" description="Disordered" evidence="10">
    <location>
        <begin position="194"/>
        <end position="214"/>
    </location>
</feature>
<evidence type="ECO:0000256" key="9">
    <source>
        <dbReference type="RuleBase" id="RU369079"/>
    </source>
</evidence>
<reference evidence="12 13" key="1">
    <citation type="submission" date="2019-11" db="EMBL/GenBank/DDBJ databases">
        <authorList>
            <person name="Lang L."/>
        </authorList>
    </citation>
    <scope>NUCLEOTIDE SEQUENCE [LARGE SCALE GENOMIC DNA]</scope>
    <source>
        <strain evidence="12 13">YIM 132242</strain>
    </source>
</reference>
<feature type="transmembrane region" description="Helical" evidence="9">
    <location>
        <begin position="55"/>
        <end position="71"/>
    </location>
</feature>
<evidence type="ECO:0000256" key="8">
    <source>
        <dbReference type="ARBA" id="ARBA00038436"/>
    </source>
</evidence>
<dbReference type="Proteomes" id="UP000481417">
    <property type="component" value="Unassembled WGS sequence"/>
</dbReference>
<comment type="subcellular location">
    <subcellularLocation>
        <location evidence="1 9">Cell inner membrane</location>
        <topology evidence="1 9">Multi-pass membrane protein</topology>
    </subcellularLocation>
</comment>
<feature type="transmembrane region" description="Helical" evidence="9">
    <location>
        <begin position="134"/>
        <end position="151"/>
    </location>
</feature>
<keyword evidence="3" id="KW-1003">Cell membrane</keyword>
<feature type="transmembrane region" description="Helical" evidence="9">
    <location>
        <begin position="92"/>
        <end position="114"/>
    </location>
</feature>
<dbReference type="InterPro" id="IPR055348">
    <property type="entry name" value="DctQ"/>
</dbReference>
<proteinExistence type="inferred from homology"/>
<evidence type="ECO:0000259" key="11">
    <source>
        <dbReference type="Pfam" id="PF04290"/>
    </source>
</evidence>
<dbReference type="GO" id="GO:0022857">
    <property type="term" value="F:transmembrane transporter activity"/>
    <property type="evidence" value="ECO:0007669"/>
    <property type="project" value="UniProtKB-UniRule"/>
</dbReference>
<evidence type="ECO:0000256" key="1">
    <source>
        <dbReference type="ARBA" id="ARBA00004429"/>
    </source>
</evidence>
<keyword evidence="5 9" id="KW-0812">Transmembrane</keyword>
<sequence>MGGLLALSRGIDRLNTVIGRNVSWLILLAIFVSATNAIIRKAFSISSNAWLELQWYLYGAAFLLAAAYTLLENEHIRIDILFGAWPRRVQHWIELLGHVFFLMPFVLLSLWLMWPWLSRSWRTGEMSMNAGGLMLWPAKALLFTGFVLLLLQGISEIIKKIAVMRGLIPDYNMPMGHHAPLDLDEELLQQAGFADPNHPLTDLPVDKPREDIRK</sequence>
<keyword evidence="13" id="KW-1185">Reference proteome</keyword>
<keyword evidence="2 9" id="KW-0813">Transport</keyword>
<evidence type="ECO:0000313" key="13">
    <source>
        <dbReference type="Proteomes" id="UP000481417"/>
    </source>
</evidence>
<comment type="similarity">
    <text evidence="8 9">Belongs to the TRAP transporter small permease family.</text>
</comment>
<gene>
    <name evidence="12" type="ORF">GIY56_03635</name>
</gene>
<dbReference type="GO" id="GO:0005886">
    <property type="term" value="C:plasma membrane"/>
    <property type="evidence" value="ECO:0007669"/>
    <property type="project" value="UniProtKB-SubCell"/>
</dbReference>
<evidence type="ECO:0000256" key="4">
    <source>
        <dbReference type="ARBA" id="ARBA00022519"/>
    </source>
</evidence>
<dbReference type="PANTHER" id="PTHR35011:SF4">
    <property type="entry name" value="SLL1102 PROTEIN"/>
    <property type="match status" value="1"/>
</dbReference>
<dbReference type="AlphaFoldDB" id="A0A6L6HJT5"/>
<organism evidence="12 13">
    <name type="scientific">Paracoccus lichenicola</name>
    <dbReference type="NCBI Taxonomy" id="2665644"/>
    <lineage>
        <taxon>Bacteria</taxon>
        <taxon>Pseudomonadati</taxon>
        <taxon>Pseudomonadota</taxon>
        <taxon>Alphaproteobacteria</taxon>
        <taxon>Rhodobacterales</taxon>
        <taxon>Paracoccaceae</taxon>
        <taxon>Paracoccus</taxon>
    </lineage>
</organism>
<dbReference type="PANTHER" id="PTHR35011">
    <property type="entry name" value="2,3-DIKETO-L-GULONATE TRAP TRANSPORTER SMALL PERMEASE PROTEIN YIAM"/>
    <property type="match status" value="1"/>
</dbReference>
<feature type="domain" description="Tripartite ATP-independent periplasmic transporters DctQ component" evidence="11">
    <location>
        <begin position="33"/>
        <end position="161"/>
    </location>
</feature>
<keyword evidence="4 9" id="KW-0997">Cell inner membrane</keyword>
<evidence type="ECO:0000256" key="3">
    <source>
        <dbReference type="ARBA" id="ARBA00022475"/>
    </source>
</evidence>
<evidence type="ECO:0000256" key="10">
    <source>
        <dbReference type="SAM" id="MobiDB-lite"/>
    </source>
</evidence>
<comment type="function">
    <text evidence="9">Part of the tripartite ATP-independent periplasmic (TRAP) transport system.</text>
</comment>
<keyword evidence="6 9" id="KW-1133">Transmembrane helix</keyword>
<comment type="caution">
    <text evidence="12">The sequence shown here is derived from an EMBL/GenBank/DDBJ whole genome shotgun (WGS) entry which is preliminary data.</text>
</comment>
<evidence type="ECO:0000256" key="5">
    <source>
        <dbReference type="ARBA" id="ARBA00022692"/>
    </source>
</evidence>
<evidence type="ECO:0000256" key="2">
    <source>
        <dbReference type="ARBA" id="ARBA00022448"/>
    </source>
</evidence>
<keyword evidence="7 9" id="KW-0472">Membrane</keyword>
<comment type="subunit">
    <text evidence="9">The complex comprises the extracytoplasmic solute receptor protein and the two transmembrane proteins.</text>
</comment>
<dbReference type="EMBL" id="WMBT01000002">
    <property type="protein sequence ID" value="MTD99375.1"/>
    <property type="molecule type" value="Genomic_DNA"/>
</dbReference>
<name>A0A6L6HJT5_9RHOB</name>
<feature type="compositionally biased region" description="Basic and acidic residues" evidence="10">
    <location>
        <begin position="204"/>
        <end position="214"/>
    </location>
</feature>
<dbReference type="RefSeq" id="WP_154763468.1">
    <property type="nucleotide sequence ID" value="NZ_WMBT01000002.1"/>
</dbReference>
<accession>A0A6L6HJT5</accession>
<evidence type="ECO:0000313" key="12">
    <source>
        <dbReference type="EMBL" id="MTD99375.1"/>
    </source>
</evidence>
<evidence type="ECO:0000256" key="7">
    <source>
        <dbReference type="ARBA" id="ARBA00023136"/>
    </source>
</evidence>
<dbReference type="InterPro" id="IPR007387">
    <property type="entry name" value="TRAP_DctQ"/>
</dbReference>
<protein>
    <recommendedName>
        <fullName evidence="9">TRAP transporter small permease protein</fullName>
    </recommendedName>
</protein>
<dbReference type="Pfam" id="PF04290">
    <property type="entry name" value="DctQ"/>
    <property type="match status" value="1"/>
</dbReference>
<feature type="transmembrane region" description="Helical" evidence="9">
    <location>
        <begin position="21"/>
        <end position="43"/>
    </location>
</feature>
<evidence type="ECO:0000256" key="6">
    <source>
        <dbReference type="ARBA" id="ARBA00022989"/>
    </source>
</evidence>